<evidence type="ECO:0000313" key="1">
    <source>
        <dbReference type="EMBL" id="NYE73667.1"/>
    </source>
</evidence>
<dbReference type="AlphaFoldDB" id="A0A7Y9LD97"/>
<comment type="caution">
    <text evidence="1">The sequence shown here is derived from an EMBL/GenBank/DDBJ whole genome shotgun (WGS) entry which is preliminary data.</text>
</comment>
<dbReference type="Proteomes" id="UP000569914">
    <property type="component" value="Unassembled WGS sequence"/>
</dbReference>
<dbReference type="EMBL" id="JACCBU010000001">
    <property type="protein sequence ID" value="NYE73667.1"/>
    <property type="molecule type" value="Genomic_DNA"/>
</dbReference>
<reference evidence="1 2" key="1">
    <citation type="submission" date="2020-07" db="EMBL/GenBank/DDBJ databases">
        <title>Sequencing the genomes of 1000 actinobacteria strains.</title>
        <authorList>
            <person name="Klenk H.-P."/>
        </authorList>
    </citation>
    <scope>NUCLEOTIDE SEQUENCE [LARGE SCALE GENOMIC DNA]</scope>
    <source>
        <strain evidence="1 2">DSM 22083</strain>
    </source>
</reference>
<protein>
    <submittedName>
        <fullName evidence="1">Uncharacterized protein</fullName>
    </submittedName>
</protein>
<evidence type="ECO:0000313" key="2">
    <source>
        <dbReference type="Proteomes" id="UP000569914"/>
    </source>
</evidence>
<accession>A0A7Y9LD97</accession>
<dbReference type="RefSeq" id="WP_179755332.1">
    <property type="nucleotide sequence ID" value="NZ_JACCBU010000001.1"/>
</dbReference>
<name>A0A7Y9LD97_9ACTN</name>
<gene>
    <name evidence="1" type="ORF">BKA15_004996</name>
</gene>
<proteinExistence type="predicted"/>
<organism evidence="1 2">
    <name type="scientific">Microlunatus parietis</name>
    <dbReference type="NCBI Taxonomy" id="682979"/>
    <lineage>
        <taxon>Bacteria</taxon>
        <taxon>Bacillati</taxon>
        <taxon>Actinomycetota</taxon>
        <taxon>Actinomycetes</taxon>
        <taxon>Propionibacteriales</taxon>
        <taxon>Propionibacteriaceae</taxon>
        <taxon>Microlunatus</taxon>
    </lineage>
</organism>
<keyword evidence="2" id="KW-1185">Reference proteome</keyword>
<sequence>MATHAETVAGLREFVERLQRDIAGADPAAVIGIYDLGSESWIIEPSPDRPEPPEDFGPDGLVGRIYGSDFLLSGDDPAEFLAHLADRVQDDVIDELGRSWPDVEHDGRTVHLEPVVQHGVAAWGYRGQPVRAIGELNATL</sequence>